<feature type="region of interest" description="Disordered" evidence="1">
    <location>
        <begin position="51"/>
        <end position="71"/>
    </location>
</feature>
<dbReference type="Proteomes" id="UP001177670">
    <property type="component" value="Unassembled WGS sequence"/>
</dbReference>
<gene>
    <name evidence="2" type="ORF">K0M31_014547</name>
</gene>
<organism evidence="2 3">
    <name type="scientific">Melipona bicolor</name>
    <dbReference type="NCBI Taxonomy" id="60889"/>
    <lineage>
        <taxon>Eukaryota</taxon>
        <taxon>Metazoa</taxon>
        <taxon>Ecdysozoa</taxon>
        <taxon>Arthropoda</taxon>
        <taxon>Hexapoda</taxon>
        <taxon>Insecta</taxon>
        <taxon>Pterygota</taxon>
        <taxon>Neoptera</taxon>
        <taxon>Endopterygota</taxon>
        <taxon>Hymenoptera</taxon>
        <taxon>Apocrita</taxon>
        <taxon>Aculeata</taxon>
        <taxon>Apoidea</taxon>
        <taxon>Anthophila</taxon>
        <taxon>Apidae</taxon>
        <taxon>Melipona</taxon>
    </lineage>
</organism>
<sequence>MNKQRFKEQLAFAVEQLVEKQENLMDSRNVPSMYLKSLMSPLSVNLENHQMVPQCPDSRGSSVSFDSLSPASKKQQLSGAFSNGGSIVSPPSSLLVPFDSFDYDPSMSASGLLQVEPDLFGTLLDRNLV</sequence>
<proteinExistence type="predicted"/>
<accession>A0AA40G8R8</accession>
<reference evidence="2" key="1">
    <citation type="submission" date="2021-10" db="EMBL/GenBank/DDBJ databases">
        <title>Melipona bicolor Genome sequencing and assembly.</title>
        <authorList>
            <person name="Araujo N.S."/>
            <person name="Arias M.C."/>
        </authorList>
    </citation>
    <scope>NUCLEOTIDE SEQUENCE</scope>
    <source>
        <strain evidence="2">USP_2M_L1-L4_2017</strain>
        <tissue evidence="2">Whole body</tissue>
    </source>
</reference>
<keyword evidence="3" id="KW-1185">Reference proteome</keyword>
<dbReference type="AlphaFoldDB" id="A0AA40G8R8"/>
<evidence type="ECO:0000313" key="2">
    <source>
        <dbReference type="EMBL" id="KAK1133193.1"/>
    </source>
</evidence>
<comment type="caution">
    <text evidence="2">The sequence shown here is derived from an EMBL/GenBank/DDBJ whole genome shotgun (WGS) entry which is preliminary data.</text>
</comment>
<dbReference type="EMBL" id="JAHYIQ010000004">
    <property type="protein sequence ID" value="KAK1133193.1"/>
    <property type="molecule type" value="Genomic_DNA"/>
</dbReference>
<evidence type="ECO:0000313" key="3">
    <source>
        <dbReference type="Proteomes" id="UP001177670"/>
    </source>
</evidence>
<feature type="compositionally biased region" description="Polar residues" evidence="1">
    <location>
        <begin position="59"/>
        <end position="71"/>
    </location>
</feature>
<evidence type="ECO:0000256" key="1">
    <source>
        <dbReference type="SAM" id="MobiDB-lite"/>
    </source>
</evidence>
<name>A0AA40G8R8_9HYME</name>
<protein>
    <submittedName>
        <fullName evidence="2">Uncharacterized protein</fullName>
    </submittedName>
</protein>